<dbReference type="InterPro" id="IPR009057">
    <property type="entry name" value="Homeodomain-like_sf"/>
</dbReference>
<dbReference type="Gene3D" id="3.40.50.300">
    <property type="entry name" value="P-loop containing nucleotide triphosphate hydrolases"/>
    <property type="match status" value="1"/>
</dbReference>
<dbReference type="Gene3D" id="3.30.450.20">
    <property type="entry name" value="PAS domain"/>
    <property type="match status" value="1"/>
</dbReference>
<dbReference type="Pfam" id="PF25601">
    <property type="entry name" value="AAA_lid_14"/>
    <property type="match status" value="1"/>
</dbReference>
<dbReference type="PATRIC" id="fig|1502.177.peg.390"/>
<protein>
    <submittedName>
        <fullName evidence="6">ATPase AAA</fullName>
    </submittedName>
</protein>
<dbReference type="CDD" id="cd00009">
    <property type="entry name" value="AAA"/>
    <property type="match status" value="1"/>
</dbReference>
<dbReference type="InterPro" id="IPR025662">
    <property type="entry name" value="Sigma_54_int_dom_ATP-bd_1"/>
</dbReference>
<evidence type="ECO:0000256" key="1">
    <source>
        <dbReference type="ARBA" id="ARBA00022741"/>
    </source>
</evidence>
<dbReference type="RefSeq" id="WP_075808038.1">
    <property type="nucleotide sequence ID" value="NZ_CATNZO010000001.1"/>
</dbReference>
<feature type="domain" description="Sigma-54 factor interaction" evidence="5">
    <location>
        <begin position="273"/>
        <end position="503"/>
    </location>
</feature>
<dbReference type="InterPro" id="IPR058031">
    <property type="entry name" value="AAA_lid_NorR"/>
</dbReference>
<dbReference type="PANTHER" id="PTHR32071:SF57">
    <property type="entry name" value="C4-DICARBOXYLATE TRANSPORT TRANSCRIPTIONAL REGULATORY PROTEIN DCTD"/>
    <property type="match status" value="1"/>
</dbReference>
<dbReference type="Pfam" id="PF13188">
    <property type="entry name" value="PAS_8"/>
    <property type="match status" value="1"/>
</dbReference>
<evidence type="ECO:0000256" key="2">
    <source>
        <dbReference type="ARBA" id="ARBA00022840"/>
    </source>
</evidence>
<accession>A0A127EF60</accession>
<dbReference type="EMBL" id="CP010994">
    <property type="protein sequence ID" value="AMN34583.1"/>
    <property type="molecule type" value="Genomic_DNA"/>
</dbReference>
<evidence type="ECO:0000256" key="3">
    <source>
        <dbReference type="ARBA" id="ARBA00023015"/>
    </source>
</evidence>
<sequence length="588" mass="66662">MMQINLIDISNVVNKYANLLSNILKLDVEIVDYNMQRIAGTGIYKDGVGENIESAGYVYKEALYTGESKIIEDPGENFLCRDCLNKGKCKECMEICVPIKYENSIFGIIGLICSTEKQKKHLLLNLDTIMSFLEEISEFIAIKLIEQNEILANKNNLEFFKEIINSVDDGIITIDSLNNIKVINNKALKMLNLKPNIVGEYIQIKETDDYFPGGDIFELYIRGIPYKVIGKIIYNYINKSNCEKIVIFNELKQLKNEVVNLTHGNNKINCDEIVGESAAMKQLKNKIKRISYSKSTVLITGESGTGKELVARAIHAEGSRKNKPFIAINCGAIPESLLESELFGYVKGAFSGASSSGRVGKFELANKGVIFLDEIGDMPLYLQVKLLRVLQERTIVKIGSNQLIELDIRVVAATNKDLRKLVEEGKFREDLYYRLNVIPIEVPPLRKRDGDIELIMNELIKKYNKIFNKYVHTVNEDVIKKLKNYKWKGNVRELENVVEFMVNLSGEDGIVTLDMLPQTVLEYENKEKEYSNSKSSGDFEEIRELKEIESEYINKALDLYGRDTAGKKKAAKKLGIGIATLYRKIGEQ</sequence>
<keyword evidence="3" id="KW-0805">Transcription regulation</keyword>
<evidence type="ECO:0000313" key="7">
    <source>
        <dbReference type="Proteomes" id="UP000070260"/>
    </source>
</evidence>
<dbReference type="InterPro" id="IPR002078">
    <property type="entry name" value="Sigma_54_int"/>
</dbReference>
<dbReference type="AlphaFoldDB" id="A0A127EF60"/>
<reference evidence="6 7" key="1">
    <citation type="journal article" date="2016" name="PLoS ONE">
        <title>Plasmid Characterization and Chromosome Analysis of Two netF+ Clostridium perfringens Isolates Associated with Foal and Canine Necrotizing Enteritis.</title>
        <authorList>
            <person name="Mehdizadeh Gohari I."/>
            <person name="Kropinski A.M."/>
            <person name="Weese S.J."/>
            <person name="Parreira V.R."/>
            <person name="Whitehead A.E."/>
            <person name="Boerlin P."/>
            <person name="Prescott J.F."/>
        </authorList>
    </citation>
    <scope>NUCLEOTIDE SEQUENCE [LARGE SCALE GENOMIC DNA]</scope>
    <source>
        <strain evidence="6 7">JP838</strain>
    </source>
</reference>
<dbReference type="Gene3D" id="1.10.10.60">
    <property type="entry name" value="Homeodomain-like"/>
    <property type="match status" value="1"/>
</dbReference>
<dbReference type="GO" id="GO:0005524">
    <property type="term" value="F:ATP binding"/>
    <property type="evidence" value="ECO:0007669"/>
    <property type="project" value="UniProtKB-KW"/>
</dbReference>
<name>A0A127EF60_CLOPF</name>
<dbReference type="GO" id="GO:0006355">
    <property type="term" value="P:regulation of DNA-templated transcription"/>
    <property type="evidence" value="ECO:0007669"/>
    <property type="project" value="InterPro"/>
</dbReference>
<dbReference type="Pfam" id="PF00158">
    <property type="entry name" value="Sigma54_activat"/>
    <property type="match status" value="1"/>
</dbReference>
<dbReference type="InterPro" id="IPR002197">
    <property type="entry name" value="HTH_Fis"/>
</dbReference>
<dbReference type="GO" id="GO:0043565">
    <property type="term" value="F:sequence-specific DNA binding"/>
    <property type="evidence" value="ECO:0007669"/>
    <property type="project" value="InterPro"/>
</dbReference>
<dbReference type="Pfam" id="PF02954">
    <property type="entry name" value="HTH_8"/>
    <property type="match status" value="1"/>
</dbReference>
<keyword evidence="4" id="KW-0804">Transcription</keyword>
<dbReference type="Proteomes" id="UP000070260">
    <property type="component" value="Chromosome"/>
</dbReference>
<organism evidence="6 7">
    <name type="scientific">Clostridium perfringens</name>
    <dbReference type="NCBI Taxonomy" id="1502"/>
    <lineage>
        <taxon>Bacteria</taxon>
        <taxon>Bacillati</taxon>
        <taxon>Bacillota</taxon>
        <taxon>Clostridia</taxon>
        <taxon>Eubacteriales</taxon>
        <taxon>Clostridiaceae</taxon>
        <taxon>Clostridium</taxon>
    </lineage>
</organism>
<evidence type="ECO:0000256" key="4">
    <source>
        <dbReference type="ARBA" id="ARBA00023163"/>
    </source>
</evidence>
<dbReference type="InterPro" id="IPR027417">
    <property type="entry name" value="P-loop_NTPase"/>
</dbReference>
<dbReference type="PROSITE" id="PS00675">
    <property type="entry name" value="SIGMA54_INTERACT_1"/>
    <property type="match status" value="1"/>
</dbReference>
<dbReference type="PROSITE" id="PS50045">
    <property type="entry name" value="SIGMA54_INTERACT_4"/>
    <property type="match status" value="1"/>
</dbReference>
<keyword evidence="2" id="KW-0067">ATP-binding</keyword>
<keyword evidence="1" id="KW-0547">Nucleotide-binding</keyword>
<dbReference type="InterPro" id="IPR003593">
    <property type="entry name" value="AAA+_ATPase"/>
</dbReference>
<dbReference type="PANTHER" id="PTHR32071">
    <property type="entry name" value="TRANSCRIPTIONAL REGULATORY PROTEIN"/>
    <property type="match status" value="1"/>
</dbReference>
<dbReference type="InterPro" id="IPR000014">
    <property type="entry name" value="PAS"/>
</dbReference>
<gene>
    <name evidence="6" type="ORF">JFP838_02050</name>
</gene>
<dbReference type="SUPFAM" id="SSF46689">
    <property type="entry name" value="Homeodomain-like"/>
    <property type="match status" value="1"/>
</dbReference>
<dbReference type="SMART" id="SM00382">
    <property type="entry name" value="AAA"/>
    <property type="match status" value="1"/>
</dbReference>
<proteinExistence type="predicted"/>
<dbReference type="FunFam" id="3.40.50.300:FF:000006">
    <property type="entry name" value="DNA-binding transcriptional regulator NtrC"/>
    <property type="match status" value="1"/>
</dbReference>
<evidence type="ECO:0000313" key="6">
    <source>
        <dbReference type="EMBL" id="AMN34583.1"/>
    </source>
</evidence>
<dbReference type="SUPFAM" id="SSF52540">
    <property type="entry name" value="P-loop containing nucleoside triphosphate hydrolases"/>
    <property type="match status" value="1"/>
</dbReference>
<dbReference type="Gene3D" id="1.10.8.60">
    <property type="match status" value="1"/>
</dbReference>
<evidence type="ECO:0000259" key="5">
    <source>
        <dbReference type="PROSITE" id="PS50045"/>
    </source>
</evidence>